<evidence type="ECO:0000313" key="8">
    <source>
        <dbReference type="Proteomes" id="UP000807469"/>
    </source>
</evidence>
<dbReference type="InterPro" id="IPR000620">
    <property type="entry name" value="EamA_dom"/>
</dbReference>
<evidence type="ECO:0000256" key="2">
    <source>
        <dbReference type="ARBA" id="ARBA00022692"/>
    </source>
</evidence>
<sequence length="428" mass="46897">MSRSCSYTNFWKPAQEMDTLSSPNSNALSELNAQLDASNPIPSRKRTFAAGIVLLVFVVFLWTSSNFLTQDLYEGGYDKPFFVTYMNTSSFSLYLIPFLLRRWWNVQNKIGTKIFVSDGAPHQYEALTNEDIDVHVYEDPSHHLSFSGDNLAEQPAPPPAPLNDRQTANLAFAFCLIWFIANWSVNASLGYTSVASATVLSSMSGFFTLAIGRLFRVERLTLIKLGAVCMSFLGVVIVSLSDSGMKQAAGPASHPTIQPPSVNSRAALGDMLALISAMFYAMYVILLKVRIKSESRIDMQLFFGFVGLFNIIACWPIGVALHFTGVELFELPSSRKALSAILINMAITLSSDYLYVLAMLKTTPLVVTIGLSLTIPVAVLGDFIRHRPAQIAVVGGAVLVLASFVAVGYEDSNEQDSQPYHGRDGSQP</sequence>
<keyword evidence="8" id="KW-1185">Reference proteome</keyword>
<dbReference type="PANTHER" id="PTHR23051">
    <property type="entry name" value="SOLUTE CARRIER FAMILY 35, MEMBER F5"/>
    <property type="match status" value="1"/>
</dbReference>
<feature type="transmembrane region" description="Helical" evidence="5">
    <location>
        <begin position="390"/>
        <end position="409"/>
    </location>
</feature>
<dbReference type="Pfam" id="PF00892">
    <property type="entry name" value="EamA"/>
    <property type="match status" value="1"/>
</dbReference>
<comment type="caution">
    <text evidence="7">The sequence shown here is derived from an EMBL/GenBank/DDBJ whole genome shotgun (WGS) entry which is preliminary data.</text>
</comment>
<proteinExistence type="predicted"/>
<dbReference type="OrthoDB" id="1436450at2759"/>
<evidence type="ECO:0000259" key="6">
    <source>
        <dbReference type="Pfam" id="PF00892"/>
    </source>
</evidence>
<feature type="transmembrane region" description="Helical" evidence="5">
    <location>
        <begin position="337"/>
        <end position="358"/>
    </location>
</feature>
<evidence type="ECO:0000256" key="4">
    <source>
        <dbReference type="ARBA" id="ARBA00023136"/>
    </source>
</evidence>
<dbReference type="PANTHER" id="PTHR23051:SF0">
    <property type="entry name" value="SOLUTE CARRIER FAMILY 35 MEMBER F5"/>
    <property type="match status" value="1"/>
</dbReference>
<keyword evidence="2 5" id="KW-0812">Transmembrane</keyword>
<organism evidence="7 8">
    <name type="scientific">Pholiota conissans</name>
    <dbReference type="NCBI Taxonomy" id="109636"/>
    <lineage>
        <taxon>Eukaryota</taxon>
        <taxon>Fungi</taxon>
        <taxon>Dikarya</taxon>
        <taxon>Basidiomycota</taxon>
        <taxon>Agaricomycotina</taxon>
        <taxon>Agaricomycetes</taxon>
        <taxon>Agaricomycetidae</taxon>
        <taxon>Agaricales</taxon>
        <taxon>Agaricineae</taxon>
        <taxon>Strophariaceae</taxon>
        <taxon>Pholiota</taxon>
    </lineage>
</organism>
<dbReference type="InterPro" id="IPR037185">
    <property type="entry name" value="EmrE-like"/>
</dbReference>
<evidence type="ECO:0000256" key="5">
    <source>
        <dbReference type="SAM" id="Phobius"/>
    </source>
</evidence>
<feature type="transmembrane region" description="Helical" evidence="5">
    <location>
        <begin position="48"/>
        <end position="69"/>
    </location>
</feature>
<dbReference type="AlphaFoldDB" id="A0A9P5Z0E6"/>
<keyword evidence="4 5" id="KW-0472">Membrane</keyword>
<evidence type="ECO:0000256" key="3">
    <source>
        <dbReference type="ARBA" id="ARBA00022989"/>
    </source>
</evidence>
<dbReference type="GO" id="GO:0000329">
    <property type="term" value="C:fungal-type vacuole membrane"/>
    <property type="evidence" value="ECO:0007669"/>
    <property type="project" value="TreeGrafter"/>
</dbReference>
<keyword evidence="3 5" id="KW-1133">Transmembrane helix</keyword>
<feature type="domain" description="EamA" evidence="6">
    <location>
        <begin position="164"/>
        <end position="239"/>
    </location>
</feature>
<evidence type="ECO:0000313" key="7">
    <source>
        <dbReference type="EMBL" id="KAF9478511.1"/>
    </source>
</evidence>
<dbReference type="SUPFAM" id="SSF103481">
    <property type="entry name" value="Multidrug resistance efflux transporter EmrE"/>
    <property type="match status" value="1"/>
</dbReference>
<feature type="transmembrane region" description="Helical" evidence="5">
    <location>
        <begin position="365"/>
        <end position="384"/>
    </location>
</feature>
<feature type="transmembrane region" description="Helical" evidence="5">
    <location>
        <begin position="191"/>
        <end position="215"/>
    </location>
</feature>
<accession>A0A9P5Z0E6</accession>
<feature type="transmembrane region" description="Helical" evidence="5">
    <location>
        <begin position="81"/>
        <end position="100"/>
    </location>
</feature>
<protein>
    <recommendedName>
        <fullName evidence="6">EamA domain-containing protein</fullName>
    </recommendedName>
</protein>
<evidence type="ECO:0000256" key="1">
    <source>
        <dbReference type="ARBA" id="ARBA00004141"/>
    </source>
</evidence>
<comment type="subcellular location">
    <subcellularLocation>
        <location evidence="1">Membrane</location>
        <topology evidence="1">Multi-pass membrane protein</topology>
    </subcellularLocation>
</comment>
<feature type="transmembrane region" description="Helical" evidence="5">
    <location>
        <begin position="167"/>
        <end position="185"/>
    </location>
</feature>
<feature type="transmembrane region" description="Helical" evidence="5">
    <location>
        <begin position="222"/>
        <end position="241"/>
    </location>
</feature>
<gene>
    <name evidence="7" type="ORF">BDN70DRAFT_879845</name>
</gene>
<reference evidence="7" key="1">
    <citation type="submission" date="2020-11" db="EMBL/GenBank/DDBJ databases">
        <authorList>
            <consortium name="DOE Joint Genome Institute"/>
            <person name="Ahrendt S."/>
            <person name="Riley R."/>
            <person name="Andreopoulos W."/>
            <person name="Labutti K."/>
            <person name="Pangilinan J."/>
            <person name="Ruiz-Duenas F.J."/>
            <person name="Barrasa J.M."/>
            <person name="Sanchez-Garcia M."/>
            <person name="Camarero S."/>
            <person name="Miyauchi S."/>
            <person name="Serrano A."/>
            <person name="Linde D."/>
            <person name="Babiker R."/>
            <person name="Drula E."/>
            <person name="Ayuso-Fernandez I."/>
            <person name="Pacheco R."/>
            <person name="Padilla G."/>
            <person name="Ferreira P."/>
            <person name="Barriuso J."/>
            <person name="Kellner H."/>
            <person name="Castanera R."/>
            <person name="Alfaro M."/>
            <person name="Ramirez L."/>
            <person name="Pisabarro A.G."/>
            <person name="Kuo A."/>
            <person name="Tritt A."/>
            <person name="Lipzen A."/>
            <person name="He G."/>
            <person name="Yan M."/>
            <person name="Ng V."/>
            <person name="Cullen D."/>
            <person name="Martin F."/>
            <person name="Rosso M.-N."/>
            <person name="Henrissat B."/>
            <person name="Hibbett D."/>
            <person name="Martinez A.T."/>
            <person name="Grigoriev I.V."/>
        </authorList>
    </citation>
    <scope>NUCLEOTIDE SEQUENCE</scope>
    <source>
        <strain evidence="7">CIRM-BRFM 674</strain>
    </source>
</reference>
<dbReference type="EMBL" id="MU155232">
    <property type="protein sequence ID" value="KAF9478511.1"/>
    <property type="molecule type" value="Genomic_DNA"/>
</dbReference>
<feature type="transmembrane region" description="Helical" evidence="5">
    <location>
        <begin position="271"/>
        <end position="289"/>
    </location>
</feature>
<name>A0A9P5Z0E6_9AGAR</name>
<dbReference type="Proteomes" id="UP000807469">
    <property type="component" value="Unassembled WGS sequence"/>
</dbReference>
<feature type="transmembrane region" description="Helical" evidence="5">
    <location>
        <begin position="301"/>
        <end position="325"/>
    </location>
</feature>